<accession>A0A2Z6R9Q9</accession>
<dbReference type="InterPro" id="IPR000073">
    <property type="entry name" value="AB_hydrolase_1"/>
</dbReference>
<dbReference type="Gene3D" id="3.40.50.1820">
    <property type="entry name" value="alpha/beta hydrolase"/>
    <property type="match status" value="1"/>
</dbReference>
<dbReference type="PANTHER" id="PTHR46118:SF4">
    <property type="entry name" value="PROTEIN ABHD11"/>
    <property type="match status" value="1"/>
</dbReference>
<dbReference type="STRING" id="94130.A0A2Z6R9Q9"/>
<name>A0A2Z6R9Q9_9GLOM</name>
<dbReference type="InterPro" id="IPR029058">
    <property type="entry name" value="AB_hydrolase_fold"/>
</dbReference>
<protein>
    <submittedName>
        <fullName evidence="5">Alpha/beta hydrolase protein</fullName>
    </submittedName>
</protein>
<dbReference type="Proteomes" id="UP000615446">
    <property type="component" value="Unassembled WGS sequence"/>
</dbReference>
<dbReference type="EMBL" id="BLAL01000285">
    <property type="protein sequence ID" value="GET00195.1"/>
    <property type="molecule type" value="Genomic_DNA"/>
</dbReference>
<comment type="caution">
    <text evidence="4">The sequence shown here is derived from an EMBL/GenBank/DDBJ whole genome shotgun (WGS) entry which is preliminary data.</text>
</comment>
<evidence type="ECO:0000313" key="6">
    <source>
        <dbReference type="Proteomes" id="UP000247702"/>
    </source>
</evidence>
<evidence type="ECO:0000313" key="5">
    <source>
        <dbReference type="EMBL" id="GET00195.1"/>
    </source>
</evidence>
<proteinExistence type="inferred from homology"/>
<gene>
    <name evidence="5" type="ORF">RCL2_002666500</name>
    <name evidence="4" type="ORF">RclHR1_02210016</name>
</gene>
<organism evidence="4 6">
    <name type="scientific">Rhizophagus clarus</name>
    <dbReference type="NCBI Taxonomy" id="94130"/>
    <lineage>
        <taxon>Eukaryota</taxon>
        <taxon>Fungi</taxon>
        <taxon>Fungi incertae sedis</taxon>
        <taxon>Mucoromycota</taxon>
        <taxon>Glomeromycotina</taxon>
        <taxon>Glomeromycetes</taxon>
        <taxon>Glomerales</taxon>
        <taxon>Glomeraceae</taxon>
        <taxon>Rhizophagus</taxon>
    </lineage>
</organism>
<keyword evidence="6" id="KW-1185">Reference proteome</keyword>
<dbReference type="GO" id="GO:0016787">
    <property type="term" value="F:hydrolase activity"/>
    <property type="evidence" value="ECO:0007669"/>
    <property type="project" value="UniProtKB-KW"/>
</dbReference>
<keyword evidence="2 5" id="KW-0378">Hydrolase</keyword>
<evidence type="ECO:0000256" key="1">
    <source>
        <dbReference type="ARBA" id="ARBA00008645"/>
    </source>
</evidence>
<comment type="similarity">
    <text evidence="1">Belongs to the AB hydrolase superfamily.</text>
</comment>
<feature type="domain" description="AB hydrolase-1" evidence="3">
    <location>
        <begin position="46"/>
        <end position="299"/>
    </location>
</feature>
<dbReference type="EMBL" id="BEXD01001347">
    <property type="protein sequence ID" value="GBB93681.1"/>
    <property type="molecule type" value="Genomic_DNA"/>
</dbReference>
<dbReference type="Pfam" id="PF12697">
    <property type="entry name" value="Abhydrolase_6"/>
    <property type="match status" value="1"/>
</dbReference>
<sequence length="346" mass="39655">MNKINHIIAASKIRNFPGKNDAQLRLSVDCYKPHVKGNISGDEINIVFAHATGFHKEIWEPVIKSLFDHKRLNIGKILSLDHYNHGDSAILNKDILPDSLRWWDLAYDISQVINHFQLKKPLVGIGHSIGGAAMIMTELIKPGTFSCIVCVDPVLSPQFAMNQSFRFNSILKRRDIWPNREVAKTLFLKHEMFQKWDPEVLDIHMNYGLHELPDGQVTLKCPKLQEYYTFSDNLFASPSSSPIDAFYRLHEIECPILFLTGENSHIESEWGSLIKTRTQRGEWCGIVDCGHLVTMEKPKHVAFAIEIFVFKHLIALKDTQSTPNNPSRIDKYTNYVFSPEHAKHKL</sequence>
<dbReference type="AlphaFoldDB" id="A0A2Z6R9Q9"/>
<reference evidence="4 6" key="1">
    <citation type="submission" date="2017-11" db="EMBL/GenBank/DDBJ databases">
        <title>The genome of Rhizophagus clarus HR1 reveals common genetic basis of auxotrophy among arbuscular mycorrhizal fungi.</title>
        <authorList>
            <person name="Kobayashi Y."/>
        </authorList>
    </citation>
    <scope>NUCLEOTIDE SEQUENCE [LARGE SCALE GENOMIC DNA]</scope>
    <source>
        <strain evidence="4 6">HR1</strain>
    </source>
</reference>
<dbReference type="Proteomes" id="UP000247702">
    <property type="component" value="Unassembled WGS sequence"/>
</dbReference>
<dbReference type="OrthoDB" id="94039at2759"/>
<evidence type="ECO:0000259" key="3">
    <source>
        <dbReference type="Pfam" id="PF12697"/>
    </source>
</evidence>
<dbReference type="PANTHER" id="PTHR46118">
    <property type="entry name" value="PROTEIN ABHD11"/>
    <property type="match status" value="1"/>
</dbReference>
<evidence type="ECO:0000256" key="2">
    <source>
        <dbReference type="ARBA" id="ARBA00022801"/>
    </source>
</evidence>
<reference evidence="5" key="2">
    <citation type="submission" date="2019-10" db="EMBL/GenBank/DDBJ databases">
        <title>Conservation and host-specific expression of non-tandemly repeated heterogenous ribosome RNA gene in arbuscular mycorrhizal fungi.</title>
        <authorList>
            <person name="Maeda T."/>
            <person name="Kobayashi Y."/>
            <person name="Nakagawa T."/>
            <person name="Ezawa T."/>
            <person name="Yamaguchi K."/>
            <person name="Bino T."/>
            <person name="Nishimoto Y."/>
            <person name="Shigenobu S."/>
            <person name="Kawaguchi M."/>
        </authorList>
    </citation>
    <scope>NUCLEOTIDE SEQUENCE</scope>
    <source>
        <strain evidence="5">HR1</strain>
    </source>
</reference>
<evidence type="ECO:0000313" key="4">
    <source>
        <dbReference type="EMBL" id="GBB93681.1"/>
    </source>
</evidence>
<dbReference type="SUPFAM" id="SSF53474">
    <property type="entry name" value="alpha/beta-Hydrolases"/>
    <property type="match status" value="1"/>
</dbReference>